<sequence length="106" mass="12315">MEEMPKVYLILETTYNFDEGTNNGSTNKLHQLFYNRVFKDANAAFDVLEKHVSIQRKINGAVNLTEEEIKKINEHYKEVVSSHARKGYKLNNIAHCYVVREVVLVD</sequence>
<protein>
    <submittedName>
        <fullName evidence="1">Uncharacterized protein</fullName>
    </submittedName>
</protein>
<dbReference type="EMBL" id="BK032823">
    <property type="protein sequence ID" value="DAF62405.1"/>
    <property type="molecule type" value="Genomic_DNA"/>
</dbReference>
<reference evidence="1" key="1">
    <citation type="journal article" date="2021" name="Proc. Natl. Acad. Sci. U.S.A.">
        <title>A Catalog of Tens of Thousands of Viruses from Human Metagenomes Reveals Hidden Associations with Chronic Diseases.</title>
        <authorList>
            <person name="Tisza M.J."/>
            <person name="Buck C.B."/>
        </authorList>
    </citation>
    <scope>NUCLEOTIDE SEQUENCE</scope>
    <source>
        <strain evidence="1">CtIty1</strain>
    </source>
</reference>
<name>A0A8S5TGH6_9CAUD</name>
<organism evidence="1">
    <name type="scientific">Myoviridae sp. ctIty1</name>
    <dbReference type="NCBI Taxonomy" id="2827673"/>
    <lineage>
        <taxon>Viruses</taxon>
        <taxon>Duplodnaviria</taxon>
        <taxon>Heunggongvirae</taxon>
        <taxon>Uroviricota</taxon>
        <taxon>Caudoviricetes</taxon>
    </lineage>
</organism>
<evidence type="ECO:0000313" key="1">
    <source>
        <dbReference type="EMBL" id="DAF62405.1"/>
    </source>
</evidence>
<accession>A0A8S5TGH6</accession>
<proteinExistence type="predicted"/>